<keyword evidence="1" id="KW-0472">Membrane</keyword>
<keyword evidence="1" id="KW-0812">Transmembrane</keyword>
<evidence type="ECO:0000313" key="3">
    <source>
        <dbReference type="Proteomes" id="UP000284219"/>
    </source>
</evidence>
<feature type="transmembrane region" description="Helical" evidence="1">
    <location>
        <begin position="12"/>
        <end position="30"/>
    </location>
</feature>
<dbReference type="AlphaFoldDB" id="A0A419SGY5"/>
<sequence>MQYKKWLRNTLMITLLVALPFIGIVIYNYYIDPLWNFEHAHPSNAVNLGFDERQQKMNKVTHSSFDYDTLIVGTSRTTFIDQHEFKGHRAFNYAVSEMGIDEYHDYIEYAKRINGKEFDYIVMELYFDGFRKGVIGRQRPLETYHKTTDAPFYRVRSLFSFDMFERAKRNQLYSRSEQYLGPRYYTRDNVAKTNFINDEIEQTMEAYKRRFKQESSSEYPVDPEYFEILKEIKRNNPNTEFLLFIEPMAAERIQLILGQEVNWDAYQKWVKEVVEIYDGVYNFMYVNSVTDDLSHYFDEVHFYPEIGTMIAHRLTDYEKEELPSDFGIYVTAENVEQHLNFMKQQIEVGR</sequence>
<organism evidence="2 3">
    <name type="scientific">Ammoniphilus oxalaticus</name>
    <dbReference type="NCBI Taxonomy" id="66863"/>
    <lineage>
        <taxon>Bacteria</taxon>
        <taxon>Bacillati</taxon>
        <taxon>Bacillota</taxon>
        <taxon>Bacilli</taxon>
        <taxon>Bacillales</taxon>
        <taxon>Paenibacillaceae</taxon>
        <taxon>Aneurinibacillus group</taxon>
        <taxon>Ammoniphilus</taxon>
    </lineage>
</organism>
<dbReference type="EMBL" id="MCHY01000009">
    <property type="protein sequence ID" value="RKD22995.1"/>
    <property type="molecule type" value="Genomic_DNA"/>
</dbReference>
<evidence type="ECO:0000256" key="1">
    <source>
        <dbReference type="SAM" id="Phobius"/>
    </source>
</evidence>
<comment type="caution">
    <text evidence="2">The sequence shown here is derived from an EMBL/GenBank/DDBJ whole genome shotgun (WGS) entry which is preliminary data.</text>
</comment>
<dbReference type="OrthoDB" id="996097at2"/>
<protein>
    <submittedName>
        <fullName evidence="2">Uncharacterized protein</fullName>
    </submittedName>
</protein>
<proteinExistence type="predicted"/>
<evidence type="ECO:0000313" key="2">
    <source>
        <dbReference type="EMBL" id="RKD22995.1"/>
    </source>
</evidence>
<dbReference type="Proteomes" id="UP000284219">
    <property type="component" value="Unassembled WGS sequence"/>
</dbReference>
<name>A0A419SGY5_9BACL</name>
<gene>
    <name evidence="2" type="ORF">BEP19_12245</name>
</gene>
<keyword evidence="1" id="KW-1133">Transmembrane helix</keyword>
<accession>A0A419SGY5</accession>
<dbReference type="RefSeq" id="WP_120190485.1">
    <property type="nucleotide sequence ID" value="NZ_MCHY01000009.1"/>
</dbReference>
<keyword evidence="3" id="KW-1185">Reference proteome</keyword>
<reference evidence="2 3" key="1">
    <citation type="submission" date="2016-08" db="EMBL/GenBank/DDBJ databases">
        <title>Novel Firmicute Genomes.</title>
        <authorList>
            <person name="Poppleton D.I."/>
            <person name="Gribaldo S."/>
        </authorList>
    </citation>
    <scope>NUCLEOTIDE SEQUENCE [LARGE SCALE GENOMIC DNA]</scope>
    <source>
        <strain evidence="2 3">RAOx-1</strain>
    </source>
</reference>